<dbReference type="PANTHER" id="PTHR12526:SF630">
    <property type="entry name" value="GLYCOSYLTRANSFERASE"/>
    <property type="match status" value="1"/>
</dbReference>
<dbReference type="PANTHER" id="PTHR12526">
    <property type="entry name" value="GLYCOSYLTRANSFERASE"/>
    <property type="match status" value="1"/>
</dbReference>
<dbReference type="Proteomes" id="UP000289792">
    <property type="component" value="Unassembled WGS sequence"/>
</dbReference>
<evidence type="ECO:0000259" key="1">
    <source>
        <dbReference type="Pfam" id="PF00534"/>
    </source>
</evidence>
<dbReference type="OrthoDB" id="798298at2"/>
<evidence type="ECO:0000313" key="3">
    <source>
        <dbReference type="Proteomes" id="UP000289792"/>
    </source>
</evidence>
<organism evidence="2 3">
    <name type="scientific">Gelidibacter gilvus</name>
    <dbReference type="NCBI Taxonomy" id="59602"/>
    <lineage>
        <taxon>Bacteria</taxon>
        <taxon>Pseudomonadati</taxon>
        <taxon>Bacteroidota</taxon>
        <taxon>Flavobacteriia</taxon>
        <taxon>Flavobacteriales</taxon>
        <taxon>Flavobacteriaceae</taxon>
        <taxon>Gelidibacter</taxon>
    </lineage>
</organism>
<sequence length="367" mass="42272">MNLLAEPKLKICVVSISLAKGGAERSTSILCKMLQDECFEVHLVLLSDAIDYEFQGKLLNLGLDKEYPDRPWKRFKRIQKLRHYLKTHNFHYIIDNRARTSASVELLYLNYVYQGFKFIYVVRSRHLDKYLTKHKWVAQLIVKRADKIVGVSKDISATINSEFKTKKALTIYNSVENFNKQQSERAFQEPYILFLGRLDDKVKNFGLLIEAYKLSKLSNHSVRLYIVGDGEDKEMVQQKINSYQLQAHVKLYSFTTNVDGLLKNALFLVLTSRHEGFPRVLIEALSVETPVISVNCKSGPSEIIDHEINGLLVENHNPKALAQAFDRFLLDTDVYNTCKSNSKQSVAHLNQSIIGKQWSEILKPWTE</sequence>
<feature type="domain" description="Glycosyl transferase family 1" evidence="1">
    <location>
        <begin position="178"/>
        <end position="344"/>
    </location>
</feature>
<dbReference type="EMBL" id="SDDZ01000007">
    <property type="protein sequence ID" value="RXJ49389.1"/>
    <property type="molecule type" value="Genomic_DNA"/>
</dbReference>
<dbReference type="RefSeq" id="WP_129017790.1">
    <property type="nucleotide sequence ID" value="NZ_SDDZ01000007.1"/>
</dbReference>
<keyword evidence="2" id="KW-0808">Transferase</keyword>
<dbReference type="AlphaFoldDB" id="A0A4Q0XHD3"/>
<keyword evidence="3" id="KW-1185">Reference proteome</keyword>
<proteinExistence type="predicted"/>
<dbReference type="Pfam" id="PF00534">
    <property type="entry name" value="Glycos_transf_1"/>
    <property type="match status" value="1"/>
</dbReference>
<dbReference type="GO" id="GO:0016757">
    <property type="term" value="F:glycosyltransferase activity"/>
    <property type="evidence" value="ECO:0007669"/>
    <property type="project" value="InterPro"/>
</dbReference>
<evidence type="ECO:0000313" key="2">
    <source>
        <dbReference type="EMBL" id="RXJ49389.1"/>
    </source>
</evidence>
<gene>
    <name evidence="2" type="ORF">ESZ48_12280</name>
</gene>
<dbReference type="InterPro" id="IPR001296">
    <property type="entry name" value="Glyco_trans_1"/>
</dbReference>
<accession>A0A4Q0XHD3</accession>
<reference evidence="2 3" key="1">
    <citation type="submission" date="2019-01" db="EMBL/GenBank/DDBJ databases">
        <title>Genome sequence of the Antarctic species Gelidibacter gilvus ACAM 158(T).</title>
        <authorList>
            <person name="Bowman J.P."/>
        </authorList>
    </citation>
    <scope>NUCLEOTIDE SEQUENCE [LARGE SCALE GENOMIC DNA]</scope>
    <source>
        <strain evidence="2 3">IC158</strain>
    </source>
</reference>
<dbReference type="SUPFAM" id="SSF53756">
    <property type="entry name" value="UDP-Glycosyltransferase/glycogen phosphorylase"/>
    <property type="match status" value="1"/>
</dbReference>
<name>A0A4Q0XHD3_9FLAO</name>
<dbReference type="Gene3D" id="3.40.50.2000">
    <property type="entry name" value="Glycogen Phosphorylase B"/>
    <property type="match status" value="2"/>
</dbReference>
<comment type="caution">
    <text evidence="2">The sequence shown here is derived from an EMBL/GenBank/DDBJ whole genome shotgun (WGS) entry which is preliminary data.</text>
</comment>
<protein>
    <submittedName>
        <fullName evidence="2">Glycosyltransferase family 4 protein</fullName>
    </submittedName>
</protein>